<evidence type="ECO:0000313" key="2">
    <source>
        <dbReference type="Proteomes" id="UP001150603"/>
    </source>
</evidence>
<reference evidence="1" key="1">
    <citation type="submission" date="2022-07" db="EMBL/GenBank/DDBJ databases">
        <title>Phylogenomic reconstructions and comparative analyses of Kickxellomycotina fungi.</title>
        <authorList>
            <person name="Reynolds N.K."/>
            <person name="Stajich J.E."/>
            <person name="Barry K."/>
            <person name="Grigoriev I.V."/>
            <person name="Crous P."/>
            <person name="Smith M.E."/>
        </authorList>
    </citation>
    <scope>NUCLEOTIDE SEQUENCE</scope>
    <source>
        <strain evidence="1">NRRL 5244</strain>
    </source>
</reference>
<sequence length="105" mass="11898">VGGKMYKFEQRVTQLGWKFKSADGTEYKWDTPISGNQWELQDKKGSVVATLNLRKSHPEILEIGSKIDKSLRVLIFSALVFSIVTVASDEPHYVNVLQKMLGGWK</sequence>
<gene>
    <name evidence="1" type="ORF">FBU59_005330</name>
</gene>
<proteinExistence type="predicted"/>
<name>A0ACC1J2U9_9FUNG</name>
<dbReference type="Proteomes" id="UP001150603">
    <property type="component" value="Unassembled WGS sequence"/>
</dbReference>
<accession>A0ACC1J2U9</accession>
<keyword evidence="2" id="KW-1185">Reference proteome</keyword>
<comment type="caution">
    <text evidence="1">The sequence shown here is derived from an EMBL/GenBank/DDBJ whole genome shotgun (WGS) entry which is preliminary data.</text>
</comment>
<protein>
    <submittedName>
        <fullName evidence="1">Uncharacterized protein</fullName>
    </submittedName>
</protein>
<evidence type="ECO:0000313" key="1">
    <source>
        <dbReference type="EMBL" id="KAJ1935612.1"/>
    </source>
</evidence>
<feature type="non-terminal residue" evidence="1">
    <location>
        <position position="1"/>
    </location>
</feature>
<organism evidence="1 2">
    <name type="scientific">Linderina macrospora</name>
    <dbReference type="NCBI Taxonomy" id="4868"/>
    <lineage>
        <taxon>Eukaryota</taxon>
        <taxon>Fungi</taxon>
        <taxon>Fungi incertae sedis</taxon>
        <taxon>Zoopagomycota</taxon>
        <taxon>Kickxellomycotina</taxon>
        <taxon>Kickxellomycetes</taxon>
        <taxon>Kickxellales</taxon>
        <taxon>Kickxellaceae</taxon>
        <taxon>Linderina</taxon>
    </lineage>
</organism>
<dbReference type="EMBL" id="JANBPW010004184">
    <property type="protein sequence ID" value="KAJ1935612.1"/>
    <property type="molecule type" value="Genomic_DNA"/>
</dbReference>